<dbReference type="FunFam" id="3.40.50.150:FF:000039">
    <property type="entry name" value="Ribosomal RNA large subunit methyltransferase K/L"/>
    <property type="match status" value="1"/>
</dbReference>
<dbReference type="EC" id="2.1.1.264" evidence="7"/>
<comment type="subcellular location">
    <subcellularLocation>
        <location evidence="7">Cytoplasm</location>
    </subcellularLocation>
</comment>
<gene>
    <name evidence="7" type="primary">rlmL</name>
    <name evidence="11" type="ORF">CBP31_15310</name>
</gene>
<keyword evidence="2 7" id="KW-0698">rRNA processing</keyword>
<dbReference type="Gene3D" id="3.30.750.80">
    <property type="entry name" value="RNA methyltransferase domain (HRMD) like"/>
    <property type="match status" value="1"/>
</dbReference>
<sequence>MCASFVWIRLTMLLPFFATCPKGLESLLLDELTQLGATHLQETVAGIGFKGELATAYRACMWSRLASRIMLQLTEFTMRTDMDLYLGAANVAWEDHIQPGQTFSVDFSGTNEAITNTQYGGLKIKDAIVDRLTKRHGERPNVDKRTPDVRILAHLKRNNELSITLDLSGPALHQRGYRQQAGDAPLKENLAVAILLRSGWDKTSPLVDPMCGSGTLLIEAALMAADHAPGLLRVRFGFMAWSGHDRNAWQEISAEATVRATRGLKQTQVQLIGFDQDKRVLGFAQDNAMAAGVGNLVDLRQGTVENLVNPIVDEQTGWVISNPPYGERLSEFPSLLGLHQLLGDRLREQFKGWHVSLISSSPELLSCLRLRHDKIYKLFNGALACELRNYQIAADAKTARPLAVDFANRLTKNIKQLEKWAKTENIDCYRLYDADLPEYNAAIDRYQDYIVIQEYAAPKTIPEYKARGRFYDLVQATMAVTGVTANKLIMKVRARQVGREQYEKLDRRDQWLEVQEHNANLLVNLYDYLDTGLFLDHRPTRKRIGELAKGKDFLNLFAYTGSATVHAGLGGAKSTTTVDMSNTYLGWAERNMALNGLNGREHQFIQADCLSWLREPGESYDLIFVDPPTFSNSKRMEDNFDIQRDHLELLGLLSKHLRPNGLVIFSNNKRQFKMDLEGLAELGLKAKDVSKNSLPKDFARNPHIHNCWEITWAETPQS</sequence>
<keyword evidence="5 7" id="KW-0949">S-adenosyl-L-methionine</keyword>
<dbReference type="GO" id="GO:0052915">
    <property type="term" value="F:23S rRNA (guanine(2445)-N(2))-methyltransferase activity"/>
    <property type="evidence" value="ECO:0007669"/>
    <property type="project" value="UniProtKB-UniRule"/>
</dbReference>
<evidence type="ECO:0000256" key="1">
    <source>
        <dbReference type="ARBA" id="ARBA00022490"/>
    </source>
</evidence>
<dbReference type="PANTHER" id="PTHR47313:SF1">
    <property type="entry name" value="RIBOSOMAL RNA LARGE SUBUNIT METHYLTRANSFERASE K_L"/>
    <property type="match status" value="1"/>
</dbReference>
<feature type="chain" id="PRO_5012394964" description="Ribosomal RNA large subunit methyltransferase K/L" evidence="9">
    <location>
        <begin position="19"/>
        <end position="718"/>
    </location>
</feature>
<keyword evidence="9" id="KW-0732">Signal</keyword>
<dbReference type="InterPro" id="IPR002052">
    <property type="entry name" value="DNA_methylase_N6_adenine_CS"/>
</dbReference>
<evidence type="ECO:0000256" key="7">
    <source>
        <dbReference type="HAMAP-Rule" id="MF_01858"/>
    </source>
</evidence>
<evidence type="ECO:0000256" key="5">
    <source>
        <dbReference type="ARBA" id="ARBA00022691"/>
    </source>
</evidence>
<dbReference type="InterPro" id="IPR004114">
    <property type="entry name" value="THUMP_dom"/>
</dbReference>
<evidence type="ECO:0000313" key="11">
    <source>
        <dbReference type="EMBL" id="ART83833.1"/>
    </source>
</evidence>
<dbReference type="PANTHER" id="PTHR47313">
    <property type="entry name" value="RIBOSOMAL RNA LARGE SUBUNIT METHYLTRANSFERASE K/L"/>
    <property type="match status" value="1"/>
</dbReference>
<feature type="domain" description="THUMP" evidence="10">
    <location>
        <begin position="55"/>
        <end position="167"/>
    </location>
</feature>
<evidence type="ECO:0000313" key="12">
    <source>
        <dbReference type="Proteomes" id="UP000243937"/>
    </source>
</evidence>
<evidence type="ECO:0000256" key="2">
    <source>
        <dbReference type="ARBA" id="ARBA00022552"/>
    </source>
</evidence>
<dbReference type="AlphaFoldDB" id="A0A1Y0D8E0"/>
<dbReference type="Pfam" id="PF02926">
    <property type="entry name" value="THUMP"/>
    <property type="match status" value="1"/>
</dbReference>
<dbReference type="KEGG" id="opf:CBP31_15310"/>
<dbReference type="Gene3D" id="3.40.50.150">
    <property type="entry name" value="Vaccinia Virus protein VP39"/>
    <property type="match status" value="2"/>
</dbReference>
<dbReference type="InterPro" id="IPR019614">
    <property type="entry name" value="SAM-dep_methyl-trfase"/>
</dbReference>
<dbReference type="CDD" id="cd11715">
    <property type="entry name" value="THUMP_AdoMetMT"/>
    <property type="match status" value="1"/>
</dbReference>
<dbReference type="Pfam" id="PF22020">
    <property type="entry name" value="RlmL_1st"/>
    <property type="match status" value="1"/>
</dbReference>
<dbReference type="InterPro" id="IPR054170">
    <property type="entry name" value="RlmL_1st"/>
</dbReference>
<keyword evidence="6 8" id="KW-0694">RNA-binding</keyword>
<dbReference type="PROSITE" id="PS00092">
    <property type="entry name" value="N6_MTASE"/>
    <property type="match status" value="1"/>
</dbReference>
<dbReference type="Pfam" id="PF01170">
    <property type="entry name" value="UPF0020"/>
    <property type="match status" value="1"/>
</dbReference>
<dbReference type="EMBL" id="CP021377">
    <property type="protein sequence ID" value="ART83833.1"/>
    <property type="molecule type" value="Genomic_DNA"/>
</dbReference>
<name>A0A1Y0D8E0_9GAMM</name>
<evidence type="ECO:0000256" key="9">
    <source>
        <dbReference type="SAM" id="SignalP"/>
    </source>
</evidence>
<dbReference type="Gene3D" id="3.30.2130.30">
    <property type="match status" value="1"/>
</dbReference>
<dbReference type="GO" id="GO:0003723">
    <property type="term" value="F:RNA binding"/>
    <property type="evidence" value="ECO:0007669"/>
    <property type="project" value="UniProtKB-UniRule"/>
</dbReference>
<evidence type="ECO:0000256" key="6">
    <source>
        <dbReference type="ARBA" id="ARBA00022884"/>
    </source>
</evidence>
<organism evidence="11 12">
    <name type="scientific">Oceanisphaera profunda</name>
    <dbReference type="NCBI Taxonomy" id="1416627"/>
    <lineage>
        <taxon>Bacteria</taxon>
        <taxon>Pseudomonadati</taxon>
        <taxon>Pseudomonadota</taxon>
        <taxon>Gammaproteobacteria</taxon>
        <taxon>Aeromonadales</taxon>
        <taxon>Aeromonadaceae</taxon>
        <taxon>Oceanisphaera</taxon>
    </lineage>
</organism>
<dbReference type="PIRSF" id="PIRSF037618">
    <property type="entry name" value="RNA_Mtase_bacteria_prd"/>
    <property type="match status" value="1"/>
</dbReference>
<dbReference type="CDD" id="cd02440">
    <property type="entry name" value="AdoMet_MTases"/>
    <property type="match status" value="1"/>
</dbReference>
<dbReference type="GO" id="GO:0005737">
    <property type="term" value="C:cytoplasm"/>
    <property type="evidence" value="ECO:0007669"/>
    <property type="project" value="UniProtKB-SubCell"/>
</dbReference>
<keyword evidence="12" id="KW-1185">Reference proteome</keyword>
<dbReference type="SUPFAM" id="SSF53335">
    <property type="entry name" value="S-adenosyl-L-methionine-dependent methyltransferases"/>
    <property type="match status" value="2"/>
</dbReference>
<dbReference type="PROSITE" id="PS01261">
    <property type="entry name" value="UPF0020"/>
    <property type="match status" value="1"/>
</dbReference>
<evidence type="ECO:0000256" key="4">
    <source>
        <dbReference type="ARBA" id="ARBA00022679"/>
    </source>
</evidence>
<dbReference type="GO" id="GO:0070043">
    <property type="term" value="F:rRNA (guanine-N7-)-methyltransferase activity"/>
    <property type="evidence" value="ECO:0007669"/>
    <property type="project" value="UniProtKB-UniRule"/>
</dbReference>
<evidence type="ECO:0000259" key="10">
    <source>
        <dbReference type="PROSITE" id="PS51165"/>
    </source>
</evidence>
<evidence type="ECO:0000256" key="3">
    <source>
        <dbReference type="ARBA" id="ARBA00022603"/>
    </source>
</evidence>
<comment type="catalytic activity">
    <reaction evidence="7">
        <text>guanosine(2445) in 23S rRNA + S-adenosyl-L-methionine = N(2)-methylguanosine(2445) in 23S rRNA + S-adenosyl-L-homocysteine + H(+)</text>
        <dbReference type="Rhea" id="RHEA:42740"/>
        <dbReference type="Rhea" id="RHEA-COMP:10215"/>
        <dbReference type="Rhea" id="RHEA-COMP:10216"/>
        <dbReference type="ChEBI" id="CHEBI:15378"/>
        <dbReference type="ChEBI" id="CHEBI:57856"/>
        <dbReference type="ChEBI" id="CHEBI:59789"/>
        <dbReference type="ChEBI" id="CHEBI:74269"/>
        <dbReference type="ChEBI" id="CHEBI:74481"/>
        <dbReference type="EC" id="2.1.1.173"/>
    </reaction>
</comment>
<feature type="signal peptide" evidence="9">
    <location>
        <begin position="1"/>
        <end position="18"/>
    </location>
</feature>
<keyword evidence="3 7" id="KW-0489">Methyltransferase</keyword>
<dbReference type="Proteomes" id="UP000243937">
    <property type="component" value="Chromosome"/>
</dbReference>
<evidence type="ECO:0000256" key="8">
    <source>
        <dbReference type="PROSITE-ProRule" id="PRU00529"/>
    </source>
</evidence>
<comment type="function">
    <text evidence="7">Specifically methylates the guanine in position 2445 (m2G2445) and the guanine in position 2069 (m7G2069) of 23S rRNA.</text>
</comment>
<comment type="catalytic activity">
    <reaction evidence="7">
        <text>guanosine(2069) in 23S rRNA + S-adenosyl-L-methionine = N(2)-methylguanosine(2069) in 23S rRNA + S-adenosyl-L-homocysteine + H(+)</text>
        <dbReference type="Rhea" id="RHEA:43772"/>
        <dbReference type="Rhea" id="RHEA-COMP:10688"/>
        <dbReference type="Rhea" id="RHEA-COMP:10689"/>
        <dbReference type="ChEBI" id="CHEBI:15378"/>
        <dbReference type="ChEBI" id="CHEBI:57856"/>
        <dbReference type="ChEBI" id="CHEBI:59789"/>
        <dbReference type="ChEBI" id="CHEBI:74269"/>
        <dbReference type="ChEBI" id="CHEBI:74481"/>
        <dbReference type="EC" id="2.1.1.264"/>
    </reaction>
</comment>
<protein>
    <recommendedName>
        <fullName evidence="7">Ribosomal RNA large subunit methyltransferase K/L</fullName>
    </recommendedName>
    <domain>
        <recommendedName>
            <fullName evidence="7">23S rRNA m2G2445 methyltransferase</fullName>
            <ecNumber evidence="7">2.1.1.173</ecNumber>
        </recommendedName>
        <alternativeName>
            <fullName evidence="7">rRNA (guanine-N(2)-)-methyltransferase RlmL</fullName>
        </alternativeName>
    </domain>
    <domain>
        <recommendedName>
            <fullName evidence="7">23S rRNA m7G2069 methyltransferase</fullName>
            <ecNumber evidence="7">2.1.1.264</ecNumber>
        </recommendedName>
        <alternativeName>
            <fullName evidence="7">rRNA (guanine-N(7)-)-methyltransferase RlmK</fullName>
        </alternativeName>
    </domain>
</protein>
<dbReference type="InterPro" id="IPR000241">
    <property type="entry name" value="RlmKL-like_Mtase"/>
</dbReference>
<keyword evidence="1 7" id="KW-0963">Cytoplasm</keyword>
<dbReference type="RefSeq" id="WP_174664636.1">
    <property type="nucleotide sequence ID" value="NZ_CP021377.1"/>
</dbReference>
<dbReference type="NCBIfam" id="NF008748">
    <property type="entry name" value="PRK11783.1"/>
    <property type="match status" value="1"/>
</dbReference>
<dbReference type="EC" id="2.1.1.173" evidence="7"/>
<dbReference type="Pfam" id="PF10672">
    <property type="entry name" value="Methyltrans_SAM"/>
    <property type="match status" value="1"/>
</dbReference>
<proteinExistence type="inferred from homology"/>
<keyword evidence="4 7" id="KW-0808">Transferase</keyword>
<dbReference type="SMART" id="SM00981">
    <property type="entry name" value="THUMP"/>
    <property type="match status" value="1"/>
</dbReference>
<dbReference type="InterPro" id="IPR029063">
    <property type="entry name" value="SAM-dependent_MTases_sf"/>
</dbReference>
<dbReference type="InterPro" id="IPR053943">
    <property type="entry name" value="RlmKL-like_Mtase_CS"/>
</dbReference>
<dbReference type="PROSITE" id="PS51165">
    <property type="entry name" value="THUMP"/>
    <property type="match status" value="1"/>
</dbReference>
<dbReference type="HAMAP" id="MF_01858">
    <property type="entry name" value="23SrRNA_methyltr_KL"/>
    <property type="match status" value="1"/>
</dbReference>
<dbReference type="InterPro" id="IPR017244">
    <property type="entry name" value="23SrRNA_methyltr_KL"/>
</dbReference>
<comment type="similarity">
    <text evidence="7">Belongs to the methyltransferase superfamily. RlmKL family.</text>
</comment>
<reference evidence="11 12" key="1">
    <citation type="journal article" date="2014" name="Int. J. Syst. Evol. Microbiol.">
        <title>Oceanisphaera profunda sp. nov., a marine bacterium isolated from deep-sea sediment, and emended description of the genus Oceanisphaera.</title>
        <authorList>
            <person name="Xu Z."/>
            <person name="Zhang X.Y."/>
            <person name="Su H.N."/>
            <person name="Yu Z.C."/>
            <person name="Liu C."/>
            <person name="Li H."/>
            <person name="Chen X.L."/>
            <person name="Song X.Y."/>
            <person name="Xie B.B."/>
            <person name="Qin Q.L."/>
            <person name="Zhou B.C."/>
            <person name="Shi M."/>
            <person name="Huang Y."/>
            <person name="Zhang Y.Z."/>
        </authorList>
    </citation>
    <scope>NUCLEOTIDE SEQUENCE [LARGE SCALE GENOMIC DNA]</scope>
    <source>
        <strain evidence="11 12">SM1222</strain>
    </source>
</reference>
<accession>A0A1Y0D8E0</accession>